<organism evidence="1 2">
    <name type="scientific">Glarea lozoyensis (strain ATCC 20868 / MF5171)</name>
    <dbReference type="NCBI Taxonomy" id="1116229"/>
    <lineage>
        <taxon>Eukaryota</taxon>
        <taxon>Fungi</taxon>
        <taxon>Dikarya</taxon>
        <taxon>Ascomycota</taxon>
        <taxon>Pezizomycotina</taxon>
        <taxon>Leotiomycetes</taxon>
        <taxon>Helotiales</taxon>
        <taxon>Helotiaceae</taxon>
        <taxon>Glarea</taxon>
    </lineage>
</organism>
<evidence type="ECO:0000313" key="1">
    <source>
        <dbReference type="EMBL" id="EPE24185.1"/>
    </source>
</evidence>
<proteinExistence type="predicted"/>
<dbReference type="GeneID" id="19467086"/>
<dbReference type="HOGENOM" id="CLU_024079_0_1_1"/>
<keyword evidence="2" id="KW-1185">Reference proteome</keyword>
<dbReference type="eggNOG" id="ENOG502R5A8">
    <property type="taxonomic scope" value="Eukaryota"/>
</dbReference>
<reference evidence="1 2" key="1">
    <citation type="journal article" date="2013" name="BMC Genomics">
        <title>Genomics-driven discovery of the pneumocandin biosynthetic gene cluster in the fungus Glarea lozoyensis.</title>
        <authorList>
            <person name="Chen L."/>
            <person name="Yue Q."/>
            <person name="Zhang X."/>
            <person name="Xiang M."/>
            <person name="Wang C."/>
            <person name="Li S."/>
            <person name="Che Y."/>
            <person name="Ortiz-Lopez F.J."/>
            <person name="Bills G.F."/>
            <person name="Liu X."/>
            <person name="An Z."/>
        </authorList>
    </citation>
    <scope>NUCLEOTIDE SEQUENCE [LARGE SCALE GENOMIC DNA]</scope>
    <source>
        <strain evidence="2">ATCC 20868 / MF5171</strain>
    </source>
</reference>
<dbReference type="OrthoDB" id="188042at2759"/>
<dbReference type="InterPro" id="IPR009291">
    <property type="entry name" value="Vps62"/>
</dbReference>
<dbReference type="RefSeq" id="XP_008088273.1">
    <property type="nucleotide sequence ID" value="XM_008090082.1"/>
</dbReference>
<evidence type="ECO:0008006" key="3">
    <source>
        <dbReference type="Google" id="ProtNLM"/>
    </source>
</evidence>
<name>S3CDU3_GLAL2</name>
<dbReference type="Proteomes" id="UP000016922">
    <property type="component" value="Unassembled WGS sequence"/>
</dbReference>
<accession>S3CDU3</accession>
<gene>
    <name evidence="1" type="ORF">GLAREA_08035</name>
</gene>
<protein>
    <recommendedName>
        <fullName evidence="3">Vacuolar protein sorting-associated protein TDA6</fullName>
    </recommendedName>
</protein>
<dbReference type="PANTHER" id="PTHR48174">
    <property type="entry name" value="DUF946 FAMILY PROTEIN"/>
    <property type="match status" value="1"/>
</dbReference>
<sequence>MDTREKRPLDELEKGFLPHESWEVLEWGECGKLGGRSRAGCEGSTYKIMFAITLLVLCWHYGFVVARPSEIARRVDGVPNYVIDYAPIVYLDTAEAYFPSDIGAQLANTQPEINFSVIPNAPNPLTVNNVDSLNGFGSGGSDVYLTTTIDITKSPAPKWLEGVVPDSSGKTGSAVSSAIIVNDHGSGAIDAFYMYFYAYNQGNTVLGQELGDHIGDWEHNMIRFKDGVPQHVWYSQHSGGQAFTYRATEKVGKRPVSYSAKGSHANYAIGGKHDHTIPGLNLPDGLIVDHTSKGVSWDPTLSSYYYNFKPSDGSFEGINNSPVAPMNFKGKWGDAQYKDDDKRQKEFFGFKKFVGGPTGPGDKQLNRTKVCPESDVPCVLRDKLVP</sequence>
<dbReference type="Pfam" id="PF06101">
    <property type="entry name" value="Vps62"/>
    <property type="match status" value="1"/>
</dbReference>
<evidence type="ECO:0000313" key="2">
    <source>
        <dbReference type="Proteomes" id="UP000016922"/>
    </source>
</evidence>
<dbReference type="KEGG" id="glz:GLAREA_08035"/>
<dbReference type="AlphaFoldDB" id="S3CDU3"/>
<dbReference type="PANTHER" id="PTHR48174:SF5">
    <property type="entry name" value="VACUOLAR PROTEIN SORTING-ASSOCIATED PROTEIN 62"/>
    <property type="match status" value="1"/>
</dbReference>
<dbReference type="EMBL" id="KE145373">
    <property type="protein sequence ID" value="EPE24185.1"/>
    <property type="molecule type" value="Genomic_DNA"/>
</dbReference>
<dbReference type="OMA" id="LFGQAKF"/>